<evidence type="ECO:0000313" key="2">
    <source>
        <dbReference type="Proteomes" id="UP001417504"/>
    </source>
</evidence>
<comment type="caution">
    <text evidence="1">The sequence shown here is derived from an EMBL/GenBank/DDBJ whole genome shotgun (WGS) entry which is preliminary data.</text>
</comment>
<proteinExistence type="predicted"/>
<sequence>MKTKIQSHKAHFHSFLSCRLIFITKPFRSAEVVVVIAHLLNSRHRSRSAKAVVSTLDQTLLKFSTLISSTLVIAHLCSPSRSRRPSSPQLEAVDPHLLNSKLSNLISSTLVIAHLCSPSRSCRPSSPQLEVVEPHLLNSKSSLN</sequence>
<accession>A0AAP0HTX1</accession>
<protein>
    <submittedName>
        <fullName evidence="1">Uncharacterized protein</fullName>
    </submittedName>
</protein>
<keyword evidence="2" id="KW-1185">Reference proteome</keyword>
<name>A0AAP0HTX1_9MAGN</name>
<dbReference type="AlphaFoldDB" id="A0AAP0HTX1"/>
<dbReference type="Proteomes" id="UP001417504">
    <property type="component" value="Unassembled WGS sequence"/>
</dbReference>
<gene>
    <name evidence="1" type="ORF">Sjap_021903</name>
</gene>
<reference evidence="1 2" key="1">
    <citation type="submission" date="2024-01" db="EMBL/GenBank/DDBJ databases">
        <title>Genome assemblies of Stephania.</title>
        <authorList>
            <person name="Yang L."/>
        </authorList>
    </citation>
    <scope>NUCLEOTIDE SEQUENCE [LARGE SCALE GENOMIC DNA]</scope>
    <source>
        <strain evidence="1">QJT</strain>
        <tissue evidence="1">Leaf</tissue>
    </source>
</reference>
<evidence type="ECO:0000313" key="1">
    <source>
        <dbReference type="EMBL" id="KAK9096406.1"/>
    </source>
</evidence>
<organism evidence="1 2">
    <name type="scientific">Stephania japonica</name>
    <dbReference type="NCBI Taxonomy" id="461633"/>
    <lineage>
        <taxon>Eukaryota</taxon>
        <taxon>Viridiplantae</taxon>
        <taxon>Streptophyta</taxon>
        <taxon>Embryophyta</taxon>
        <taxon>Tracheophyta</taxon>
        <taxon>Spermatophyta</taxon>
        <taxon>Magnoliopsida</taxon>
        <taxon>Ranunculales</taxon>
        <taxon>Menispermaceae</taxon>
        <taxon>Menispermoideae</taxon>
        <taxon>Cissampelideae</taxon>
        <taxon>Stephania</taxon>
    </lineage>
</organism>
<dbReference type="EMBL" id="JBBNAE010000009">
    <property type="protein sequence ID" value="KAK9096406.1"/>
    <property type="molecule type" value="Genomic_DNA"/>
</dbReference>